<name>A0A1A6BB73_MYCGO</name>
<protein>
    <recommendedName>
        <fullName evidence="3">SRPBCC family protein</fullName>
    </recommendedName>
</protein>
<dbReference type="Proteomes" id="UP000093757">
    <property type="component" value="Unassembled WGS sequence"/>
</dbReference>
<dbReference type="AlphaFoldDB" id="A0A1A6BB73"/>
<dbReference type="OrthoDB" id="9797595at2"/>
<dbReference type="InterPro" id="IPR023393">
    <property type="entry name" value="START-like_dom_sf"/>
</dbReference>
<gene>
    <name evidence="1" type="ORF">A9W98_29110</name>
</gene>
<evidence type="ECO:0000313" key="1">
    <source>
        <dbReference type="EMBL" id="OBR99611.1"/>
    </source>
</evidence>
<organism evidence="1 2">
    <name type="scientific">Mycobacterium gordonae</name>
    <dbReference type="NCBI Taxonomy" id="1778"/>
    <lineage>
        <taxon>Bacteria</taxon>
        <taxon>Bacillati</taxon>
        <taxon>Actinomycetota</taxon>
        <taxon>Actinomycetes</taxon>
        <taxon>Mycobacteriales</taxon>
        <taxon>Mycobacteriaceae</taxon>
        <taxon>Mycobacterium</taxon>
    </lineage>
</organism>
<dbReference type="SUPFAM" id="SSF55961">
    <property type="entry name" value="Bet v1-like"/>
    <property type="match status" value="1"/>
</dbReference>
<dbReference type="EMBL" id="MAEM01000433">
    <property type="protein sequence ID" value="OBR99611.1"/>
    <property type="molecule type" value="Genomic_DNA"/>
</dbReference>
<sequence>MVHQIPEPVNKVVTKVVSMVADTAPSAAKAQTVTIACKPERIEQLWRDPEQLSVVLGDIAEVETIGNDRYRWQLMDGPAWESRLAAEPGRLRYVGTSDDNELAVEYRPAPNDLGTEVTLRVKVPAPGLLSGAAAFKVLYRTRALIQTGEVPTIRSNPSARKSAR</sequence>
<accession>A0A1A6BB73</accession>
<evidence type="ECO:0008006" key="3">
    <source>
        <dbReference type="Google" id="ProtNLM"/>
    </source>
</evidence>
<evidence type="ECO:0000313" key="2">
    <source>
        <dbReference type="Proteomes" id="UP000093757"/>
    </source>
</evidence>
<proteinExistence type="predicted"/>
<dbReference type="Gene3D" id="3.30.530.20">
    <property type="match status" value="1"/>
</dbReference>
<comment type="caution">
    <text evidence="1">The sequence shown here is derived from an EMBL/GenBank/DDBJ whole genome shotgun (WGS) entry which is preliminary data.</text>
</comment>
<reference evidence="1 2" key="1">
    <citation type="submission" date="2016-06" db="EMBL/GenBank/DDBJ databases">
        <authorList>
            <person name="Kjaerup R.B."/>
            <person name="Dalgaard T.S."/>
            <person name="Juul-Madsen H.R."/>
        </authorList>
    </citation>
    <scope>NUCLEOTIDE SEQUENCE [LARGE SCALE GENOMIC DNA]</scope>
    <source>
        <strain evidence="1 2">1245752.6</strain>
    </source>
</reference>